<protein>
    <submittedName>
        <fullName evidence="2">Unannotated protein</fullName>
    </submittedName>
</protein>
<sequence length="125" mass="13295">MSVASWLLVAMISILIAFQVAIALGAPLGKYAYGGQNIGRLPNKLRITSVISVLILLAMQGHVLAQVGIFTPLLPADQGKIANYAIVAFFAIGTLVNLVSRSKAERNIWTPFGLVATMLSVSIML</sequence>
<reference evidence="2" key="1">
    <citation type="submission" date="2020-05" db="EMBL/GenBank/DDBJ databases">
        <authorList>
            <person name="Chiriac C."/>
            <person name="Salcher M."/>
            <person name="Ghai R."/>
            <person name="Kavagutti S V."/>
        </authorList>
    </citation>
    <scope>NUCLEOTIDE SEQUENCE</scope>
</reference>
<evidence type="ECO:0000256" key="1">
    <source>
        <dbReference type="SAM" id="Phobius"/>
    </source>
</evidence>
<feature type="transmembrane region" description="Helical" evidence="1">
    <location>
        <begin position="81"/>
        <end position="100"/>
    </location>
</feature>
<keyword evidence="1" id="KW-1133">Transmembrane helix</keyword>
<keyword evidence="1" id="KW-0812">Transmembrane</keyword>
<dbReference type="AlphaFoldDB" id="A0A6J6E369"/>
<evidence type="ECO:0000313" key="2">
    <source>
        <dbReference type="EMBL" id="CAB4571000.1"/>
    </source>
</evidence>
<feature type="transmembrane region" description="Helical" evidence="1">
    <location>
        <begin position="107"/>
        <end position="124"/>
    </location>
</feature>
<accession>A0A6J6E369</accession>
<feature type="transmembrane region" description="Helical" evidence="1">
    <location>
        <begin position="6"/>
        <end position="26"/>
    </location>
</feature>
<keyword evidence="1" id="KW-0472">Membrane</keyword>
<dbReference type="EMBL" id="CAEZTT010000019">
    <property type="protein sequence ID" value="CAB4571000.1"/>
    <property type="molecule type" value="Genomic_DNA"/>
</dbReference>
<name>A0A6J6E369_9ZZZZ</name>
<proteinExistence type="predicted"/>
<feature type="transmembrane region" description="Helical" evidence="1">
    <location>
        <begin position="47"/>
        <end position="69"/>
    </location>
</feature>
<organism evidence="2">
    <name type="scientific">freshwater metagenome</name>
    <dbReference type="NCBI Taxonomy" id="449393"/>
    <lineage>
        <taxon>unclassified sequences</taxon>
        <taxon>metagenomes</taxon>
        <taxon>ecological metagenomes</taxon>
    </lineage>
</organism>
<gene>
    <name evidence="2" type="ORF">UFOPK1726_00282</name>
</gene>